<dbReference type="EMBL" id="KV441386">
    <property type="protein sequence ID" value="OAF63077.1"/>
    <property type="molecule type" value="Genomic_DNA"/>
</dbReference>
<accession>A0A177ALY5</accession>
<protein>
    <submittedName>
        <fullName evidence="1">Uncharacterized protein</fullName>
    </submittedName>
</protein>
<organism evidence="1">
    <name type="scientific">Pseudogymnoascus destructans</name>
    <dbReference type="NCBI Taxonomy" id="655981"/>
    <lineage>
        <taxon>Eukaryota</taxon>
        <taxon>Fungi</taxon>
        <taxon>Dikarya</taxon>
        <taxon>Ascomycota</taxon>
        <taxon>Pezizomycotina</taxon>
        <taxon>Leotiomycetes</taxon>
        <taxon>Thelebolales</taxon>
        <taxon>Thelebolaceae</taxon>
        <taxon>Pseudogymnoascus</taxon>
    </lineage>
</organism>
<dbReference type="RefSeq" id="XP_024328347.1">
    <property type="nucleotide sequence ID" value="XM_024463796.1"/>
</dbReference>
<dbReference type="GeneID" id="36283199"/>
<gene>
    <name evidence="1" type="ORF">VC83_00100</name>
</gene>
<dbReference type="Proteomes" id="UP000077154">
    <property type="component" value="Unassembled WGS sequence"/>
</dbReference>
<dbReference type="AlphaFoldDB" id="A0A177ALY5"/>
<proteinExistence type="predicted"/>
<sequence length="100" mass="11027">MTAGSSSGEHELKRQEVPAMPISICLAEVQAQALSPGVHDAATMAEERQAVAQSGIAWAWMRTGRRGTDSTESFILTGVRLLVVMSDGEFNYQRRYRLEE</sequence>
<name>A0A177ALY5_9PEZI</name>
<evidence type="ECO:0000313" key="1">
    <source>
        <dbReference type="EMBL" id="OAF63077.1"/>
    </source>
</evidence>
<reference evidence="1" key="1">
    <citation type="submission" date="2016-03" db="EMBL/GenBank/DDBJ databases">
        <title>Updated assembly of Pseudogymnoascus destructans, the fungus causing white-nose syndrome of bats.</title>
        <authorList>
            <person name="Palmer J.M."/>
            <person name="Drees K.P."/>
            <person name="Foster J.T."/>
            <person name="Lindner D.L."/>
        </authorList>
    </citation>
    <scope>NUCLEOTIDE SEQUENCE [LARGE SCALE GENOMIC DNA]</scope>
    <source>
        <strain evidence="1">20631-21</strain>
    </source>
</reference>